<dbReference type="GO" id="GO:0005634">
    <property type="term" value="C:nucleus"/>
    <property type="evidence" value="ECO:0007669"/>
    <property type="project" value="TreeGrafter"/>
</dbReference>
<proteinExistence type="predicted"/>
<evidence type="ECO:0000313" key="4">
    <source>
        <dbReference type="Proteomes" id="UP000054771"/>
    </source>
</evidence>
<protein>
    <recommendedName>
        <fullName evidence="2">DDE-1 domain-containing protein</fullName>
    </recommendedName>
</protein>
<dbReference type="OMA" id="NREWITS"/>
<dbReference type="STRING" id="454130.A0A0U5C9S8"/>
<feature type="domain" description="DDE-1" evidence="2">
    <location>
        <begin position="38"/>
        <end position="205"/>
    </location>
</feature>
<dbReference type="InterPro" id="IPR050863">
    <property type="entry name" value="CenT-Element_Derived"/>
</dbReference>
<feature type="region of interest" description="Disordered" evidence="1">
    <location>
        <begin position="372"/>
        <end position="391"/>
    </location>
</feature>
<evidence type="ECO:0000259" key="2">
    <source>
        <dbReference type="Pfam" id="PF03184"/>
    </source>
</evidence>
<dbReference type="PANTHER" id="PTHR19303:SF74">
    <property type="entry name" value="POGO TRANSPOSABLE ELEMENT WITH KRAB DOMAIN"/>
    <property type="match status" value="1"/>
</dbReference>
<gene>
    <name evidence="3" type="ORF">ASPCAL06900</name>
</gene>
<dbReference type="AlphaFoldDB" id="A0A0U5C9S8"/>
<dbReference type="OrthoDB" id="4503213at2759"/>
<dbReference type="PANTHER" id="PTHR19303">
    <property type="entry name" value="TRANSPOSON"/>
    <property type="match status" value="1"/>
</dbReference>
<dbReference type="EMBL" id="CDMC01000005">
    <property type="protein sequence ID" value="CEL05785.1"/>
    <property type="molecule type" value="Genomic_DNA"/>
</dbReference>
<evidence type="ECO:0000256" key="1">
    <source>
        <dbReference type="SAM" id="MobiDB-lite"/>
    </source>
</evidence>
<accession>A0A0U5C9S8</accession>
<keyword evidence="4" id="KW-1185">Reference proteome</keyword>
<dbReference type="Proteomes" id="UP000054771">
    <property type="component" value="Unassembled WGS sequence"/>
</dbReference>
<organism evidence="3 4">
    <name type="scientific">Aspergillus calidoustus</name>
    <dbReference type="NCBI Taxonomy" id="454130"/>
    <lineage>
        <taxon>Eukaryota</taxon>
        <taxon>Fungi</taxon>
        <taxon>Dikarya</taxon>
        <taxon>Ascomycota</taxon>
        <taxon>Pezizomycotina</taxon>
        <taxon>Eurotiomycetes</taxon>
        <taxon>Eurotiomycetidae</taxon>
        <taxon>Eurotiales</taxon>
        <taxon>Aspergillaceae</taxon>
        <taxon>Aspergillus</taxon>
        <taxon>Aspergillus subgen. Nidulantes</taxon>
    </lineage>
</organism>
<evidence type="ECO:0000313" key="3">
    <source>
        <dbReference type="EMBL" id="CEL05785.1"/>
    </source>
</evidence>
<name>A0A0U5C9S8_ASPCI</name>
<dbReference type="InterPro" id="IPR004875">
    <property type="entry name" value="DDE_SF_endonuclease_dom"/>
</dbReference>
<dbReference type="Pfam" id="PF03184">
    <property type="entry name" value="DDE_1"/>
    <property type="match status" value="1"/>
</dbReference>
<sequence length="391" mass="45252">MDEKGFLIGMLVKGLRIFSKQKYITGGGFKQRLQDGNREWITSIACICADGTSLSPGLIYQASTGNIQDSWLQDFDPELHSCFFASSASGWTNDELGYAWLTNIFDRETKDKARRRWRLLILDGHGSHLTMKFIDYCDTNRILLMTYPPHSTHSLQPLDVGIFSPLSTAYSKNLEDFLHKSMGLSHITKRDFFRLFWPAWEQALSTILVRFNKQKDSRPSLSDSSRSILQAEDWRKIEKLLNRVVTDIYDKNTKKLSSTMHHLSTENIILKLRCQGLESALQNEKKKRQRGKPLQFELAAPENGGVVFYSPQKVQQARDLQTQKDEAIQLAKASKEQEKVRRQLAKEEKQRLLEERKRNRASQRELRLLEAERKKQQKEDARLAKEADCQL</sequence>
<dbReference type="GO" id="GO:0003677">
    <property type="term" value="F:DNA binding"/>
    <property type="evidence" value="ECO:0007669"/>
    <property type="project" value="TreeGrafter"/>
</dbReference>
<reference evidence="4" key="1">
    <citation type="journal article" date="2016" name="Genome Announc.">
        <title>Draft genome sequences of fungus Aspergillus calidoustus.</title>
        <authorList>
            <person name="Horn F."/>
            <person name="Linde J."/>
            <person name="Mattern D.J."/>
            <person name="Walther G."/>
            <person name="Guthke R."/>
            <person name="Scherlach K."/>
            <person name="Martin K."/>
            <person name="Brakhage A.A."/>
            <person name="Petzke L."/>
            <person name="Valiante V."/>
        </authorList>
    </citation>
    <scope>NUCLEOTIDE SEQUENCE [LARGE SCALE GENOMIC DNA]</scope>
    <source>
        <strain evidence="4">SF006504</strain>
    </source>
</reference>